<protein>
    <recommendedName>
        <fullName evidence="4">FZ domain-containing protein</fullName>
    </recommendedName>
</protein>
<gene>
    <name evidence="5" type="ORF">GBAR_LOCUS22617</name>
</gene>
<evidence type="ECO:0000256" key="1">
    <source>
        <dbReference type="ARBA" id="ARBA00023157"/>
    </source>
</evidence>
<organism evidence="5 6">
    <name type="scientific">Geodia barretti</name>
    <name type="common">Barrett's horny sponge</name>
    <dbReference type="NCBI Taxonomy" id="519541"/>
    <lineage>
        <taxon>Eukaryota</taxon>
        <taxon>Metazoa</taxon>
        <taxon>Porifera</taxon>
        <taxon>Demospongiae</taxon>
        <taxon>Heteroscleromorpha</taxon>
        <taxon>Tetractinellida</taxon>
        <taxon>Astrophorina</taxon>
        <taxon>Geodiidae</taxon>
        <taxon>Geodia</taxon>
    </lineage>
</organism>
<dbReference type="AlphaFoldDB" id="A0AA35T2J6"/>
<evidence type="ECO:0000313" key="5">
    <source>
        <dbReference type="EMBL" id="CAI8040605.1"/>
    </source>
</evidence>
<dbReference type="InterPro" id="IPR036790">
    <property type="entry name" value="Frizzled_dom_sf"/>
</dbReference>
<keyword evidence="3" id="KW-0812">Transmembrane</keyword>
<name>A0AA35T2J6_GEOBA</name>
<keyword evidence="1 2" id="KW-1015">Disulfide bond</keyword>
<dbReference type="Proteomes" id="UP001174909">
    <property type="component" value="Unassembled WGS sequence"/>
</dbReference>
<dbReference type="PROSITE" id="PS50038">
    <property type="entry name" value="FZ"/>
    <property type="match status" value="1"/>
</dbReference>
<evidence type="ECO:0000256" key="2">
    <source>
        <dbReference type="PROSITE-ProRule" id="PRU00090"/>
    </source>
</evidence>
<evidence type="ECO:0000256" key="3">
    <source>
        <dbReference type="SAM" id="Phobius"/>
    </source>
</evidence>
<dbReference type="Gene3D" id="1.10.2000.10">
    <property type="entry name" value="Frizzled cysteine-rich domain"/>
    <property type="match status" value="1"/>
</dbReference>
<keyword evidence="3" id="KW-0472">Membrane</keyword>
<keyword evidence="3" id="KW-1133">Transmembrane helix</keyword>
<feature type="domain" description="FZ" evidence="4">
    <location>
        <begin position="100"/>
        <end position="232"/>
    </location>
</feature>
<comment type="caution">
    <text evidence="5">The sequence shown here is derived from an EMBL/GenBank/DDBJ whole genome shotgun (WGS) entry which is preliminary data.</text>
</comment>
<evidence type="ECO:0000259" key="4">
    <source>
        <dbReference type="PROSITE" id="PS50038"/>
    </source>
</evidence>
<evidence type="ECO:0000313" key="6">
    <source>
        <dbReference type="Proteomes" id="UP001174909"/>
    </source>
</evidence>
<feature type="transmembrane region" description="Helical" evidence="3">
    <location>
        <begin position="276"/>
        <end position="297"/>
    </location>
</feature>
<proteinExistence type="predicted"/>
<accession>A0AA35T2J6</accession>
<reference evidence="5" key="1">
    <citation type="submission" date="2023-03" db="EMBL/GenBank/DDBJ databases">
        <authorList>
            <person name="Steffen K."/>
            <person name="Cardenas P."/>
        </authorList>
    </citation>
    <scope>NUCLEOTIDE SEQUENCE</scope>
</reference>
<dbReference type="InterPro" id="IPR020067">
    <property type="entry name" value="Frizzled_dom"/>
</dbReference>
<comment type="caution">
    <text evidence="2">Lacks conserved residue(s) required for the propagation of feature annotation.</text>
</comment>
<dbReference type="EMBL" id="CASHTH010003120">
    <property type="protein sequence ID" value="CAI8040605.1"/>
    <property type="molecule type" value="Genomic_DNA"/>
</dbReference>
<feature type="disulfide bond" evidence="2">
    <location>
        <begin position="158"/>
        <end position="196"/>
    </location>
</feature>
<sequence length="303" mass="34280">MMEGKRTEAFQLSGVVAKIITESKMRRQRTCLLDSQWRTRLEFTILVVVIMIVWGLSSLPIVFYYDSSSEEQNQKENFTNFLNNTDRDFGNMSGECYYKYTGSHCMAVLKSYADCESPGRITTDVHVSNSVMDQKAVEDIVDSIMFALDLYINPSDECRESLVPLLCLYYFGLCGTYNTDYRPTAAECRVVRDATCQSEWKTAEKLLELSSQQFMLPDCSGLNDEGLECSEVFSIIGTNCTIVCHEHFYCDNNFCKPRCDKFTIFSDEYVKLSDGLAITSGCVGLLCGIAVVCLYFASDARKL</sequence>
<feature type="transmembrane region" description="Helical" evidence="3">
    <location>
        <begin position="43"/>
        <end position="65"/>
    </location>
</feature>
<keyword evidence="6" id="KW-1185">Reference proteome</keyword>